<dbReference type="InterPro" id="IPR002641">
    <property type="entry name" value="PNPLA_dom"/>
</dbReference>
<evidence type="ECO:0000256" key="1">
    <source>
        <dbReference type="ARBA" id="ARBA00013279"/>
    </source>
</evidence>
<keyword evidence="2 4" id="KW-0378">Hydrolase</keyword>
<keyword evidence="3 4" id="KW-0443">Lipid metabolism</keyword>
<dbReference type="InterPro" id="IPR033562">
    <property type="entry name" value="PLPL"/>
</dbReference>
<feature type="domain" description="PNPLA" evidence="5">
    <location>
        <begin position="10"/>
        <end position="179"/>
    </location>
</feature>
<dbReference type="PROSITE" id="PS51635">
    <property type="entry name" value="PNPLA"/>
    <property type="match status" value="1"/>
</dbReference>
<feature type="short sequence motif" description="GXSXG" evidence="4">
    <location>
        <begin position="45"/>
        <end position="49"/>
    </location>
</feature>
<protein>
    <recommendedName>
        <fullName evidence="1">triacylglycerol lipase</fullName>
        <ecNumber evidence="1">3.1.1.3</ecNumber>
    </recommendedName>
</protein>
<evidence type="ECO:0000256" key="2">
    <source>
        <dbReference type="ARBA" id="ARBA00022801"/>
    </source>
</evidence>
<proteinExistence type="predicted"/>
<dbReference type="GO" id="GO:0004806">
    <property type="term" value="F:triacylglycerol lipase activity"/>
    <property type="evidence" value="ECO:0007669"/>
    <property type="project" value="UniProtKB-EC"/>
</dbReference>
<dbReference type="OrthoDB" id="197155at2759"/>
<dbReference type="AlphaFoldDB" id="A0A7M5XPR0"/>
<name>A0A7M5XPR0_9CNID</name>
<keyword evidence="4" id="KW-0442">Lipid degradation</keyword>
<sequence>MFSKSEDLNLAFSGAGFMGIYHIGVVSCLKFYGKKLLENIECVGGSSAGALTACMLLCDTDLEASVQFTMHLASKVHGKVLGPLSPEFEPCEKIRKTFMTHLPSDAYKKVSGKLYVSLTRVSDWENVIVSDFASNKELVDALVCTSFIPFFSGVLPPKFRGVSYIDGGFTDNMPQHFNGITITISPFGGESDICPNDTHKSQTNFDMRNTSIQFTSHNIYRMTRALFPPDNDVLSEMCRQGYRDTLRYLHNNYPEMLSFDVAIVSIPQCCGFATETSDDEGSICSCGNTTSSCFSDMEHTIAKGNMIDNLVTVPDQLNKILLQTKILFQQSDLCWYFIRTFSNIAQWIAKPCIYATEHVSEFLKELFHYMIPRIRELCAYNFYTKKAFDIAFEVIQAYQDKVNFEWHPSMKEEHHNEVEKKKRRILTAQKSLVTIPIVKADSLLKINEEKSGLDAPPPSRVSSFVKLTDLDIVSKLNSYVFDEQGLFSDHSPSPDLTEEDDYLAEVDEDGKTMFCVKDDDGLVLKFDRSQSTYDPDDYGSELQLYPDPVYDTLVVGQKRRKFSFDSDVDSWDDFVEINGCDA</sequence>
<dbReference type="GO" id="GO:0005811">
    <property type="term" value="C:lipid droplet"/>
    <property type="evidence" value="ECO:0007669"/>
    <property type="project" value="TreeGrafter"/>
</dbReference>
<dbReference type="Pfam" id="PF01734">
    <property type="entry name" value="Patatin"/>
    <property type="match status" value="1"/>
</dbReference>
<accession>A0A7M5XPR0</accession>
<dbReference type="GO" id="GO:0055088">
    <property type="term" value="P:lipid homeostasis"/>
    <property type="evidence" value="ECO:0007669"/>
    <property type="project" value="TreeGrafter"/>
</dbReference>
<reference evidence="6" key="1">
    <citation type="submission" date="2021-01" db="UniProtKB">
        <authorList>
            <consortium name="EnsemblMetazoa"/>
        </authorList>
    </citation>
    <scope>IDENTIFICATION</scope>
</reference>
<feature type="short sequence motif" description="DGA/G" evidence="4">
    <location>
        <begin position="166"/>
        <end position="168"/>
    </location>
</feature>
<dbReference type="GO" id="GO:0016020">
    <property type="term" value="C:membrane"/>
    <property type="evidence" value="ECO:0007669"/>
    <property type="project" value="TreeGrafter"/>
</dbReference>
<dbReference type="Gene3D" id="3.40.1090.10">
    <property type="entry name" value="Cytosolic phospholipase A2 catalytic domain"/>
    <property type="match status" value="2"/>
</dbReference>
<evidence type="ECO:0000313" key="6">
    <source>
        <dbReference type="EnsemblMetazoa" id="CLYHEMP025679.1"/>
    </source>
</evidence>
<evidence type="ECO:0000256" key="3">
    <source>
        <dbReference type="ARBA" id="ARBA00023098"/>
    </source>
</evidence>
<dbReference type="GO" id="GO:0019433">
    <property type="term" value="P:triglyceride catabolic process"/>
    <property type="evidence" value="ECO:0007669"/>
    <property type="project" value="TreeGrafter"/>
</dbReference>
<dbReference type="SUPFAM" id="SSF52151">
    <property type="entry name" value="FabD/lysophospholipase-like"/>
    <property type="match status" value="1"/>
</dbReference>
<dbReference type="FunFam" id="3.40.1090.10:FF:000003">
    <property type="entry name" value="Patatin-like phospholipase domain-containing protein 2"/>
    <property type="match status" value="1"/>
</dbReference>
<dbReference type="EC" id="3.1.1.3" evidence="1"/>
<dbReference type="GeneID" id="136821815"/>
<dbReference type="Proteomes" id="UP000594262">
    <property type="component" value="Unplaced"/>
</dbReference>
<feature type="active site" description="Nucleophile" evidence="4">
    <location>
        <position position="47"/>
    </location>
</feature>
<dbReference type="PANTHER" id="PTHR12406">
    <property type="entry name" value="CALCIUM-INDEPENDENT PHOSPHOLIPASE A2 IPLA2 -RELATED"/>
    <property type="match status" value="1"/>
</dbReference>
<evidence type="ECO:0000256" key="4">
    <source>
        <dbReference type="PROSITE-ProRule" id="PRU01161"/>
    </source>
</evidence>
<keyword evidence="7" id="KW-1185">Reference proteome</keyword>
<dbReference type="PANTHER" id="PTHR12406:SF41">
    <property type="entry name" value="BRUMMER, ISOFORM B-RELATED"/>
    <property type="match status" value="1"/>
</dbReference>
<organism evidence="6 7">
    <name type="scientific">Clytia hemisphaerica</name>
    <dbReference type="NCBI Taxonomy" id="252671"/>
    <lineage>
        <taxon>Eukaryota</taxon>
        <taxon>Metazoa</taxon>
        <taxon>Cnidaria</taxon>
        <taxon>Hydrozoa</taxon>
        <taxon>Hydroidolina</taxon>
        <taxon>Leptothecata</taxon>
        <taxon>Obeliida</taxon>
        <taxon>Clytiidae</taxon>
        <taxon>Clytia</taxon>
    </lineage>
</organism>
<dbReference type="PROSITE" id="PS51257">
    <property type="entry name" value="PROKAR_LIPOPROTEIN"/>
    <property type="match status" value="1"/>
</dbReference>
<dbReference type="GO" id="GO:0005737">
    <property type="term" value="C:cytoplasm"/>
    <property type="evidence" value="ECO:0007669"/>
    <property type="project" value="TreeGrafter"/>
</dbReference>
<evidence type="ECO:0000259" key="5">
    <source>
        <dbReference type="PROSITE" id="PS51635"/>
    </source>
</evidence>
<dbReference type="InterPro" id="IPR016035">
    <property type="entry name" value="Acyl_Trfase/lysoPLipase"/>
</dbReference>
<evidence type="ECO:0000313" key="7">
    <source>
        <dbReference type="Proteomes" id="UP000594262"/>
    </source>
</evidence>
<feature type="active site" description="Proton acceptor" evidence="4">
    <location>
        <position position="166"/>
    </location>
</feature>
<feature type="short sequence motif" description="GXGXXG" evidence="4">
    <location>
        <begin position="14"/>
        <end position="19"/>
    </location>
</feature>
<dbReference type="EnsemblMetazoa" id="CLYHEMT025679.1">
    <property type="protein sequence ID" value="CLYHEMP025679.1"/>
    <property type="gene ID" value="CLYHEMG025679"/>
</dbReference>
<dbReference type="RefSeq" id="XP_066934135.1">
    <property type="nucleotide sequence ID" value="XM_067078034.1"/>
</dbReference>